<feature type="domain" description="Transcription activator GCR1-like" evidence="3">
    <location>
        <begin position="348"/>
        <end position="428"/>
    </location>
</feature>
<gene>
    <name evidence="4" type="ORF">HGUI_00509</name>
</gene>
<dbReference type="InterPro" id="IPR052146">
    <property type="entry name" value="HOT1"/>
</dbReference>
<dbReference type="PANTHER" id="PTHR37784">
    <property type="entry name" value="PROTEIN MSN1"/>
    <property type="match status" value="1"/>
</dbReference>
<organism evidence="4 5">
    <name type="scientific">Hanseniaspora guilliermondii</name>
    <dbReference type="NCBI Taxonomy" id="56406"/>
    <lineage>
        <taxon>Eukaryota</taxon>
        <taxon>Fungi</taxon>
        <taxon>Dikarya</taxon>
        <taxon>Ascomycota</taxon>
        <taxon>Saccharomycotina</taxon>
        <taxon>Saccharomycetes</taxon>
        <taxon>Saccharomycodales</taxon>
        <taxon>Saccharomycodaceae</taxon>
        <taxon>Hanseniaspora</taxon>
    </lineage>
</organism>
<sequence>MLGQDSFGSFNMKPMKITISNELHKDQSTLQPAKMMSGFSSFANWPEFKSSVMFPSNKSEYTQSNDKLVKLEEENMILEQKIVSLTEENANITKQWEFERDFMKDQIFNHKQTIANLTNIINEHLQKELNNRDNLINSMNRLKEDSVATVKSQTMSKVSDYNETGSLNRSTNSSNRVSKPSRNNSNGSGIDENRGAKASKIFADIVKHQQSQVHNQKQTPLTINKKVLLKHTEDIRSQSLPYNLDKITVHSLEDLTSFANLNGPMKPDFMIDEEINNASIQNGVHISDVENGSNLGSVKPVSIDEKISIPTNQLINNALESPNPSMLMNESTQNKITTSHNEQDIPVYDFVKCPKKVSDLWKEFTISTPDKPSILKMNEMYGSAWRKLSPALDKQYSRRHMVYRAIKFGMEHKGFTVDQCIDILEQTRIKYYDSVSGEEVDFKNVSEKDLENGKFHQKQKSIGWLTNYANIPSILKG</sequence>
<evidence type="ECO:0000259" key="3">
    <source>
        <dbReference type="Pfam" id="PF12550"/>
    </source>
</evidence>
<dbReference type="GO" id="GO:0000978">
    <property type="term" value="F:RNA polymerase II cis-regulatory region sequence-specific DNA binding"/>
    <property type="evidence" value="ECO:0007669"/>
    <property type="project" value="TreeGrafter"/>
</dbReference>
<dbReference type="GO" id="GO:0000981">
    <property type="term" value="F:DNA-binding transcription factor activity, RNA polymerase II-specific"/>
    <property type="evidence" value="ECO:0007669"/>
    <property type="project" value="TreeGrafter"/>
</dbReference>
<keyword evidence="1" id="KW-0175">Coiled coil</keyword>
<dbReference type="VEuPathDB" id="FungiDB:HGUI_00509"/>
<protein>
    <recommendedName>
        <fullName evidence="3">Transcription activator GCR1-like domain-containing protein</fullName>
    </recommendedName>
</protein>
<keyword evidence="5" id="KW-1185">Reference proteome</keyword>
<proteinExistence type="predicted"/>
<feature type="compositionally biased region" description="Polar residues" evidence="2">
    <location>
        <begin position="149"/>
        <end position="188"/>
    </location>
</feature>
<dbReference type="PANTHER" id="PTHR37784:SF2">
    <property type="entry name" value="HIGH-OSMOLARITY-INDUCED TRANSCRIPTION PROTEIN 1"/>
    <property type="match status" value="1"/>
</dbReference>
<dbReference type="InterPro" id="IPR022210">
    <property type="entry name" value="TF_GCR1-like"/>
</dbReference>
<feature type="coiled-coil region" evidence="1">
    <location>
        <begin position="61"/>
        <end position="95"/>
    </location>
</feature>
<dbReference type="AlphaFoldDB" id="A0A1L0CHR8"/>
<feature type="region of interest" description="Disordered" evidence="2">
    <location>
        <begin position="145"/>
        <end position="193"/>
    </location>
</feature>
<evidence type="ECO:0000256" key="2">
    <source>
        <dbReference type="SAM" id="MobiDB-lite"/>
    </source>
</evidence>
<reference evidence="5" key="1">
    <citation type="submission" date="2016-11" db="EMBL/GenBank/DDBJ databases">
        <authorList>
            <person name="Guldener U."/>
        </authorList>
    </citation>
    <scope>NUCLEOTIDE SEQUENCE [LARGE SCALE GENOMIC DNA]</scope>
</reference>
<name>A0A1L0CHR8_9ASCO</name>
<dbReference type="GO" id="GO:0060963">
    <property type="term" value="P:positive regulation of ribosomal protein gene transcription by RNA polymerase II"/>
    <property type="evidence" value="ECO:0007669"/>
    <property type="project" value="TreeGrafter"/>
</dbReference>
<dbReference type="Proteomes" id="UP000183365">
    <property type="component" value="Unassembled WGS sequence"/>
</dbReference>
<evidence type="ECO:0000313" key="4">
    <source>
        <dbReference type="EMBL" id="SGZ38309.1"/>
    </source>
</evidence>
<evidence type="ECO:0000313" key="5">
    <source>
        <dbReference type="Proteomes" id="UP000183365"/>
    </source>
</evidence>
<dbReference type="EMBL" id="FQNF01000006">
    <property type="protein sequence ID" value="SGZ38309.1"/>
    <property type="molecule type" value="Genomic_DNA"/>
</dbReference>
<dbReference type="OrthoDB" id="428577at2759"/>
<accession>A0A1L0CHR8</accession>
<dbReference type="Pfam" id="PF12550">
    <property type="entry name" value="GCR1_C"/>
    <property type="match status" value="1"/>
</dbReference>
<evidence type="ECO:0000256" key="1">
    <source>
        <dbReference type="SAM" id="Coils"/>
    </source>
</evidence>